<evidence type="ECO:0000313" key="3">
    <source>
        <dbReference type="EMBL" id="BEH01677.1"/>
    </source>
</evidence>
<dbReference type="PANTHER" id="PTHR33542">
    <property type="entry name" value="SIROHYDROCHLORIN FERROCHELATASE, CHLOROPLASTIC"/>
    <property type="match status" value="1"/>
</dbReference>
<dbReference type="CDD" id="cd03416">
    <property type="entry name" value="CbiX_SirB_N"/>
    <property type="match status" value="1"/>
</dbReference>
<keyword evidence="4" id="KW-1185">Reference proteome</keyword>
<name>A0AAN0MFS0_9ACTN</name>
<protein>
    <recommendedName>
        <fullName evidence="5">Precorrin-2 dehydrogenase</fullName>
    </recommendedName>
</protein>
<dbReference type="EMBL" id="AP028056">
    <property type="protein sequence ID" value="BEH01677.1"/>
    <property type="molecule type" value="Genomic_DNA"/>
</dbReference>
<sequence>MSSLVIAAHGTRLPEGQQACRALIDRVKTLLPGVTVYDAYVELDTPTIEDAVAAALAESSDDHVVVVPLMIGTGGHVREDIPEGIEGGRVLAGSGSVSYAGHLGSDPLLRAAARERIAAALGEWTPGQTSVVFLGRGCSVPEANADHVRLGRLLREEGGYGDVVTGFIQIAEPDLTTALDRAYAHGGRKIVIMPHYLFPGLLQNWAREQSATWAANHPDAEVRLADVIGDCDELAQTVADRYRSAAQGWIGPASGPAPQVYLSGLVLTGRTVLIAGAGTVAARRVGKLLKAGADVRVVAPQASEKIRRLADEGQLSWTQRAVSEADLEGAWYALALTDSPEVNAQVAAWAEQRRVFCVRGDAAIGGTAWTPATGEVAGLWVGVVGDRNPHRTAHARTAAVKALGELAD</sequence>
<evidence type="ECO:0000313" key="4">
    <source>
        <dbReference type="Proteomes" id="UP001431656"/>
    </source>
</evidence>
<dbReference type="InterPro" id="IPR036291">
    <property type="entry name" value="NAD(P)-bd_dom_sf"/>
</dbReference>
<dbReference type="InterPro" id="IPR002762">
    <property type="entry name" value="CbiX-like"/>
</dbReference>
<dbReference type="RefSeq" id="WP_286268017.1">
    <property type="nucleotide sequence ID" value="NZ_AP028056.1"/>
</dbReference>
<accession>A0AAN0MFS0</accession>
<dbReference type="KEGG" id="broo:brsh051_09580"/>
<dbReference type="Gene3D" id="3.40.50.1400">
    <property type="match status" value="2"/>
</dbReference>
<dbReference type="GO" id="GO:0016829">
    <property type="term" value="F:lyase activity"/>
    <property type="evidence" value="ECO:0007669"/>
    <property type="project" value="UniProtKB-KW"/>
</dbReference>
<evidence type="ECO:0000256" key="1">
    <source>
        <dbReference type="ARBA" id="ARBA00022723"/>
    </source>
</evidence>
<dbReference type="CDD" id="cd03414">
    <property type="entry name" value="CbiX_SirB_C"/>
    <property type="match status" value="1"/>
</dbReference>
<dbReference type="Gene3D" id="3.40.50.720">
    <property type="entry name" value="NAD(P)-binding Rossmann-like Domain"/>
    <property type="match status" value="1"/>
</dbReference>
<dbReference type="SUPFAM" id="SSF51735">
    <property type="entry name" value="NAD(P)-binding Rossmann-fold domains"/>
    <property type="match status" value="1"/>
</dbReference>
<dbReference type="InterPro" id="IPR050963">
    <property type="entry name" value="Sirohydro_Cobaltochel/CbiX"/>
</dbReference>
<dbReference type="PANTHER" id="PTHR33542:SF5">
    <property type="entry name" value="FERROCHELATASE CHE1"/>
    <property type="match status" value="1"/>
</dbReference>
<dbReference type="Pfam" id="PF13241">
    <property type="entry name" value="NAD_binding_7"/>
    <property type="match status" value="1"/>
</dbReference>
<gene>
    <name evidence="3" type="ORF">brsh051_09580</name>
</gene>
<keyword evidence="2" id="KW-0456">Lyase</keyword>
<dbReference type="GO" id="GO:0046872">
    <property type="term" value="F:metal ion binding"/>
    <property type="evidence" value="ECO:0007669"/>
    <property type="project" value="UniProtKB-KW"/>
</dbReference>
<proteinExistence type="predicted"/>
<dbReference type="SUPFAM" id="SSF53800">
    <property type="entry name" value="Chelatase"/>
    <property type="match status" value="1"/>
</dbReference>
<dbReference type="AlphaFoldDB" id="A0AAN0MFS0"/>
<dbReference type="Pfam" id="PF01903">
    <property type="entry name" value="CbiX"/>
    <property type="match status" value="2"/>
</dbReference>
<organism evidence="3 4">
    <name type="scientific">Brooklawnia propionicigenes</name>
    <dbReference type="NCBI Taxonomy" id="3041175"/>
    <lineage>
        <taxon>Bacteria</taxon>
        <taxon>Bacillati</taxon>
        <taxon>Actinomycetota</taxon>
        <taxon>Actinomycetes</taxon>
        <taxon>Propionibacteriales</taxon>
        <taxon>Propionibacteriaceae</taxon>
        <taxon>Brooklawnia</taxon>
    </lineage>
</organism>
<dbReference type="Proteomes" id="UP001431656">
    <property type="component" value="Chromosome"/>
</dbReference>
<evidence type="ECO:0008006" key="5">
    <source>
        <dbReference type="Google" id="ProtNLM"/>
    </source>
</evidence>
<evidence type="ECO:0000256" key="2">
    <source>
        <dbReference type="ARBA" id="ARBA00023239"/>
    </source>
</evidence>
<reference evidence="3" key="1">
    <citation type="journal article" date="2024" name="Int. J. Syst. Evol. Microbiol.">
        <title>Brooklawnia propionicigenes sp. nov., a facultatively anaerobic, propionate-producing bacterium isolated from a methanogenic reactor treating waste from cattle farms.</title>
        <authorList>
            <person name="Akita Y."/>
            <person name="Ueki A."/>
            <person name="Tonouchi A."/>
            <person name="Sugawara Y."/>
            <person name="Honma S."/>
            <person name="Kaku N."/>
            <person name="Ueki K."/>
        </authorList>
    </citation>
    <scope>NUCLEOTIDE SEQUENCE</scope>
    <source>
        <strain evidence="3">SH051</strain>
    </source>
</reference>
<keyword evidence="1" id="KW-0479">Metal-binding</keyword>